<evidence type="ECO:0000313" key="3">
    <source>
        <dbReference type="Proteomes" id="UP000030693"/>
    </source>
</evidence>
<dbReference type="AlphaFoldDB" id="A0A058Z2I7"/>
<organism evidence="2">
    <name type="scientific">Fonticula alba</name>
    <name type="common">Slime mold</name>
    <dbReference type="NCBI Taxonomy" id="691883"/>
    <lineage>
        <taxon>Eukaryota</taxon>
        <taxon>Rotosphaerida</taxon>
        <taxon>Fonticulaceae</taxon>
        <taxon>Fonticula</taxon>
    </lineage>
</organism>
<protein>
    <submittedName>
        <fullName evidence="2">Uncharacterized protein</fullName>
    </submittedName>
</protein>
<sequence>MLAASRSAPPSPTGPPSSTGPLAAPQQPAPSPSSRSPAPRPGCLPGGKRLPASVWLIQLPEVPLTPGELYCRDIEAGRKPLPKGFDSVNCLRLLLRLLGLQMQACTMMMLGRLMGFDQNTIQVLSREYILQGLAIPPPGRKTAPRAVRTVQFSEEALAEVEDLMTRDPPVPVKVIGYLLGLPHPILYRGIETMLPDLMPPVEDRGPCLWRLLMLASVRPPMHLRQMATLLSVSQRAIHRAVDISAFMPTLQIDKPSASQWRRLRELLAQEDPVLSLAEIADQTNINIRTLMSWGPYIDPSYAARAWGQLDQMHPLRSGSSPAGMALHRGTTGQTLRAFQIRWYRQLYLFAKPPGASNAGLKSHNRPRQLATITMGDYLDRCCPLPLEAMVSMAADEGADAAPRLGPGDDVHSESLARDDAQDGGGAAGAGVGPATAAAAAAAAATTTTATSDHGNWSSEDERLLCLLSLRPALSIFEISVQMSVPKHTLQERIRRLKIDEGLRSNAPYMRLTARGIADFRQLALEADPSKAGHTRRSVRDIARKLGRSPDEVFSALHRYCPEYFFLGLPPELASGPAGMYVPEEKLQPLLAAVANQYPVPVLHQVAVDLACSLPQVINSLRVHLPDMPLPQYSRTFLYRLPELEAFLSQGTWPSRRKMAAHFGISLYTLSHALQTIGYVPAQKSTV</sequence>
<evidence type="ECO:0000313" key="2">
    <source>
        <dbReference type="EMBL" id="KCV67747.1"/>
    </source>
</evidence>
<proteinExistence type="predicted"/>
<dbReference type="RefSeq" id="XP_009497931.1">
    <property type="nucleotide sequence ID" value="XM_009499656.1"/>
</dbReference>
<keyword evidence="3" id="KW-1185">Reference proteome</keyword>
<accession>A0A058Z2I7</accession>
<feature type="compositionally biased region" description="Gly residues" evidence="1">
    <location>
        <begin position="422"/>
        <end position="431"/>
    </location>
</feature>
<feature type="compositionally biased region" description="Low complexity" evidence="1">
    <location>
        <begin position="16"/>
        <end position="37"/>
    </location>
</feature>
<dbReference type="EMBL" id="KB932214">
    <property type="protein sequence ID" value="KCV67747.1"/>
    <property type="molecule type" value="Genomic_DNA"/>
</dbReference>
<dbReference type="GeneID" id="20530582"/>
<evidence type="ECO:0000256" key="1">
    <source>
        <dbReference type="SAM" id="MobiDB-lite"/>
    </source>
</evidence>
<gene>
    <name evidence="2" type="ORF">H696_05857</name>
</gene>
<name>A0A058Z2I7_FONAL</name>
<reference evidence="2" key="1">
    <citation type="submission" date="2013-04" db="EMBL/GenBank/DDBJ databases">
        <title>The Genome Sequence of Fonticula alba ATCC 38817.</title>
        <authorList>
            <consortium name="The Broad Institute Genomics Platform"/>
            <person name="Russ C."/>
            <person name="Cuomo C."/>
            <person name="Burger G."/>
            <person name="Gray M.W."/>
            <person name="Holland P.W.H."/>
            <person name="King N."/>
            <person name="Lang F.B.F."/>
            <person name="Roger A.J."/>
            <person name="Ruiz-Trillo I."/>
            <person name="Brown M."/>
            <person name="Walker B."/>
            <person name="Young S."/>
            <person name="Zeng Q."/>
            <person name="Gargeya S."/>
            <person name="Fitzgerald M."/>
            <person name="Haas B."/>
            <person name="Abouelleil A."/>
            <person name="Allen A.W."/>
            <person name="Alvarado L."/>
            <person name="Arachchi H.M."/>
            <person name="Berlin A.M."/>
            <person name="Chapman S.B."/>
            <person name="Gainer-Dewar J."/>
            <person name="Goldberg J."/>
            <person name="Griggs A."/>
            <person name="Gujja S."/>
            <person name="Hansen M."/>
            <person name="Howarth C."/>
            <person name="Imamovic A."/>
            <person name="Ireland A."/>
            <person name="Larimer J."/>
            <person name="McCowan C."/>
            <person name="Murphy C."/>
            <person name="Pearson M."/>
            <person name="Poon T.W."/>
            <person name="Priest M."/>
            <person name="Roberts A."/>
            <person name="Saif S."/>
            <person name="Shea T."/>
            <person name="Sisk P."/>
            <person name="Sykes S."/>
            <person name="Wortman J."/>
            <person name="Nusbaum C."/>
            <person name="Birren B."/>
        </authorList>
    </citation>
    <scope>NUCLEOTIDE SEQUENCE [LARGE SCALE GENOMIC DNA]</scope>
    <source>
        <strain evidence="2">ATCC 38817</strain>
    </source>
</reference>
<dbReference type="Proteomes" id="UP000030693">
    <property type="component" value="Unassembled WGS sequence"/>
</dbReference>
<feature type="region of interest" description="Disordered" evidence="1">
    <location>
        <begin position="399"/>
        <end position="431"/>
    </location>
</feature>
<feature type="compositionally biased region" description="Basic and acidic residues" evidence="1">
    <location>
        <begin position="406"/>
        <end position="420"/>
    </location>
</feature>
<feature type="region of interest" description="Disordered" evidence="1">
    <location>
        <begin position="1"/>
        <end position="44"/>
    </location>
</feature>